<organism evidence="1 2">
    <name type="scientific">Bacteroides sedimenti</name>
    <dbReference type="NCBI Taxonomy" id="2136147"/>
    <lineage>
        <taxon>Bacteria</taxon>
        <taxon>Pseudomonadati</taxon>
        <taxon>Bacteroidota</taxon>
        <taxon>Bacteroidia</taxon>
        <taxon>Bacteroidales</taxon>
        <taxon>Bacteroidaceae</taxon>
        <taxon>Bacteroides</taxon>
    </lineage>
</organism>
<dbReference type="InterPro" id="IPR032276">
    <property type="entry name" value="DUF4836"/>
</dbReference>
<dbReference type="PROSITE" id="PS51257">
    <property type="entry name" value="PROKAR_LIPOPROTEIN"/>
    <property type="match status" value="1"/>
</dbReference>
<evidence type="ECO:0000313" key="2">
    <source>
        <dbReference type="Proteomes" id="UP001496674"/>
    </source>
</evidence>
<sequence length="513" mass="56721">MNTQKFFFRLSVLMLAVLLLGSCSKDKEYSRVIPSNSPVVVSLNVQSIITKGGLLDGKESIIKQMTASMNNQKLARLIQNPSKAGLSIKDNAYFFMTSEKEPGLVLRVTDKSDLEDAIKLMQADGMCDPLEKGTSYSWTVLHGYGICAFDNSSLLLLKTTNARSLPVKEHVEKLMTQSENVGISSNKGFQKMVAKKSDIGMFYSFASMPDITSLSMKMGLPEGTDMRDLMTIVAVNFENGKIAADCEYYTENDSLMAYIKKQSEMSGYIKQAFLNRFPSSSLMFLTASVKGDRLYKVLSSSQEFKNMVQSSRFTPGLDLKKSITALNGDVSMAISSFSEKGIPSFLAYAEVTDPAAAGILYAFKSDFDQVGMTISSSGKNEYLVKSAMFPSPIHFGVRGNYFYLTNDENLYKNIGKEVAGSMAGARYEAVRNKTKGYFILDMENIMNLPLVNGAFDRFGSQGKMVHSILSKFSYMEAYNVTENKGVINIFMKNKDENVLKQLIVGLQGVLGQN</sequence>
<protein>
    <submittedName>
        <fullName evidence="1">DUF4836 domain-containing protein</fullName>
    </submittedName>
</protein>
<dbReference type="RefSeq" id="WP_353329887.1">
    <property type="nucleotide sequence ID" value="NZ_AP028055.1"/>
</dbReference>
<dbReference type="EMBL" id="AP028055">
    <property type="protein sequence ID" value="BEG99383.1"/>
    <property type="molecule type" value="Genomic_DNA"/>
</dbReference>
<proteinExistence type="predicted"/>
<reference evidence="1 2" key="1">
    <citation type="submission" date="2023-04" db="EMBL/GenBank/DDBJ databases">
        <title>Draft genome sequence of acteroides sedimenti strain YN3PY1.</title>
        <authorList>
            <person name="Yoshida N."/>
        </authorList>
    </citation>
    <scope>NUCLEOTIDE SEQUENCE [LARGE SCALE GENOMIC DNA]</scope>
    <source>
        <strain evidence="1 2">YN3PY1</strain>
    </source>
</reference>
<name>A0ABM8IGE6_9BACE</name>
<dbReference type="Proteomes" id="UP001496674">
    <property type="component" value="Chromosome"/>
</dbReference>
<accession>A0ABM8IGE6</accession>
<evidence type="ECO:0000313" key="1">
    <source>
        <dbReference type="EMBL" id="BEG99383.1"/>
    </source>
</evidence>
<keyword evidence="2" id="KW-1185">Reference proteome</keyword>
<dbReference type="Pfam" id="PF16120">
    <property type="entry name" value="DUF4836"/>
    <property type="match status" value="1"/>
</dbReference>
<gene>
    <name evidence="1" type="ORF">BSYN_16480</name>
</gene>